<accession>A0A671F902</accession>
<feature type="region of interest" description="Disordered" evidence="1">
    <location>
        <begin position="29"/>
        <end position="55"/>
    </location>
</feature>
<evidence type="ECO:0000313" key="3">
    <source>
        <dbReference type="Proteomes" id="UP000472240"/>
    </source>
</evidence>
<feature type="compositionally biased region" description="Polar residues" evidence="1">
    <location>
        <begin position="211"/>
        <end position="223"/>
    </location>
</feature>
<reference evidence="2" key="4">
    <citation type="submission" date="2025-08" db="UniProtKB">
        <authorList>
            <consortium name="Ensembl"/>
        </authorList>
    </citation>
    <scope>IDENTIFICATION</scope>
</reference>
<dbReference type="InterPro" id="IPR040247">
    <property type="entry name" value="DUF5524"/>
</dbReference>
<reference evidence="2 3" key="1">
    <citation type="journal article" date="2015" name="Annu Rev Anim Biosci">
        <title>The Genome 10K Project: a way forward.</title>
        <authorList>
            <person name="Koepfli K.P."/>
            <person name="Paten B."/>
            <person name="O'Brien S.J."/>
            <person name="Koepfli K.P."/>
            <person name="Paten B."/>
            <person name="Antunes A."/>
            <person name="Belov K."/>
            <person name="Bustamante C."/>
            <person name="Castoe T.A."/>
            <person name="Clawson H."/>
            <person name="Crawford A.J."/>
            <person name="Diekhans M."/>
            <person name="Distel D."/>
            <person name="Durbin R."/>
            <person name="Earl D."/>
            <person name="Fujita M.K."/>
            <person name="Gamble T."/>
            <person name="Georges A."/>
            <person name="Gemmell N."/>
            <person name="Gilbert M.T."/>
            <person name="Graves J.M."/>
            <person name="Green R.E."/>
            <person name="Hickey G."/>
            <person name="Jarvis E.D."/>
            <person name="Johnson W."/>
            <person name="Komissarov A."/>
            <person name="Korf I."/>
            <person name="Kuhn R."/>
            <person name="Larkin D.M."/>
            <person name="Lewin H."/>
            <person name="Lopez J.V."/>
            <person name="Ma J."/>
            <person name="Marques-Bonet T."/>
            <person name="Miller W."/>
            <person name="Murphy R."/>
            <person name="Pevzner P."/>
            <person name="Shapiro B."/>
            <person name="Steiner C."/>
            <person name="Tamazian G."/>
            <person name="Venkatesh B."/>
            <person name="Wang J."/>
            <person name="Wayne R."/>
            <person name="Wiley E."/>
            <person name="Yang H."/>
            <person name="Zhang G."/>
            <person name="Haussler D."/>
            <person name="Ryder O."/>
            <person name="O'Brien S.J."/>
        </authorList>
    </citation>
    <scope>NUCLEOTIDE SEQUENCE</scope>
</reference>
<feature type="region of interest" description="Disordered" evidence="1">
    <location>
        <begin position="169"/>
        <end position="283"/>
    </location>
</feature>
<keyword evidence="3" id="KW-1185">Reference proteome</keyword>
<dbReference type="Proteomes" id="UP000472240">
    <property type="component" value="Chromosome 20"/>
</dbReference>
<dbReference type="Ensembl" id="ENSRFET00010020619.1">
    <property type="protein sequence ID" value="ENSRFEP00010018932.1"/>
    <property type="gene ID" value="ENSRFEG00010012724.1"/>
</dbReference>
<dbReference type="FunCoup" id="A0A671F902">
    <property type="interactions" value="78"/>
</dbReference>
<name>A0A671F902_RHIFE</name>
<dbReference type="OMA" id="MVYEEFH"/>
<sequence length="301" mass="33366">MRSSGKELPGAAGRYAPCDWYYDLPARQSEKAEDVPPASQVPGVSELGDSPSGHMQGMRRYWIKETDSEYVKLAKQGGQPDLLMHCAPGTETGMGTRSGTPATYSLPDWFIHHSKPPTAHGRQAPAAYMPDYMVHEEYTPDPADRTHEPRRGPFDFDVKTVWQRETEQLEKERKQVRLPAINSKYPSKAGSPLSPKDPAGSRVCFPPMPGQKTSSPTNFSKLISNGYRDEWFQQREDADRRTASTSSQLPQDPEGRQDAEQLPGPEVPQESAEDPGDVRPATYVPRASVIDMAAAFSCLTM</sequence>
<evidence type="ECO:0000313" key="2">
    <source>
        <dbReference type="Ensembl" id="ENSRFEP00010018932.1"/>
    </source>
</evidence>
<reference evidence="2" key="5">
    <citation type="submission" date="2025-09" db="UniProtKB">
        <authorList>
            <consortium name="Ensembl"/>
        </authorList>
    </citation>
    <scope>IDENTIFICATION</scope>
</reference>
<dbReference type="Pfam" id="PF17662">
    <property type="entry name" value="DUF5524"/>
    <property type="match status" value="1"/>
</dbReference>
<protein>
    <submittedName>
        <fullName evidence="2">Chromosome 7 open reading frame 57</fullName>
    </submittedName>
</protein>
<proteinExistence type="predicted"/>
<reference evidence="2 3" key="2">
    <citation type="journal article" date="2018" name="Annu Rev Anim Biosci">
        <title>Bat Biology, Genomes, and the Bat1K Project: To Generate Chromosome-Level Genomes for All Living Bat Species.</title>
        <authorList>
            <person name="Teeling E.C."/>
            <person name="Vernes S.C."/>
            <person name="Davalos L.M."/>
            <person name="Ray D.A."/>
            <person name="Gilbert M.T.P."/>
            <person name="Myers E."/>
        </authorList>
    </citation>
    <scope>NUCLEOTIDE SEQUENCE</scope>
</reference>
<organism evidence="2 3">
    <name type="scientific">Rhinolophus ferrumequinum</name>
    <name type="common">Greater horseshoe bat</name>
    <dbReference type="NCBI Taxonomy" id="59479"/>
    <lineage>
        <taxon>Eukaryota</taxon>
        <taxon>Metazoa</taxon>
        <taxon>Chordata</taxon>
        <taxon>Craniata</taxon>
        <taxon>Vertebrata</taxon>
        <taxon>Euteleostomi</taxon>
        <taxon>Mammalia</taxon>
        <taxon>Eutheria</taxon>
        <taxon>Laurasiatheria</taxon>
        <taxon>Chiroptera</taxon>
        <taxon>Yinpterochiroptera</taxon>
        <taxon>Rhinolophoidea</taxon>
        <taxon>Rhinolophidae</taxon>
        <taxon>Rhinolophinae</taxon>
        <taxon>Rhinolophus</taxon>
    </lineage>
</organism>
<gene>
    <name evidence="2" type="primary">C7orf57</name>
</gene>
<dbReference type="AlphaFoldDB" id="A0A671F902"/>
<evidence type="ECO:0000256" key="1">
    <source>
        <dbReference type="SAM" id="MobiDB-lite"/>
    </source>
</evidence>
<reference evidence="3" key="3">
    <citation type="submission" date="2018-12" db="EMBL/GenBank/DDBJ databases">
        <title>G10K-VGP greater horseshoe bat female genome, primary haplotype.</title>
        <authorList>
            <person name="Teeling E."/>
            <person name="Myers G."/>
            <person name="Vernes S."/>
            <person name="Pippel M."/>
            <person name="Winkler S."/>
            <person name="Fedrigo O."/>
            <person name="Rhie A."/>
            <person name="Koren S."/>
            <person name="Phillippy A."/>
            <person name="Lewin H."/>
            <person name="Damas J."/>
            <person name="Howe K."/>
            <person name="Mountcastle J."/>
            <person name="Jarvis E.D."/>
        </authorList>
    </citation>
    <scope>NUCLEOTIDE SEQUENCE [LARGE SCALE GENOMIC DNA]</scope>
</reference>
<dbReference type="PANTHER" id="PTHR31097">
    <property type="entry name" value="SI:DKEY-276J7.1"/>
    <property type="match status" value="1"/>
</dbReference>
<feature type="compositionally biased region" description="Basic and acidic residues" evidence="1">
    <location>
        <begin position="227"/>
        <end position="242"/>
    </location>
</feature>
<dbReference type="PANTHER" id="PTHR31097:SF2">
    <property type="entry name" value="CHROMOSOME 7 OPEN READING FRAME 57"/>
    <property type="match status" value="1"/>
</dbReference>
<dbReference type="GeneTree" id="ENSGT00390000014376"/>
<dbReference type="InParanoid" id="A0A671F902"/>